<dbReference type="RefSeq" id="WP_089415252.1">
    <property type="nucleotide sequence ID" value="NZ_CP022423.1"/>
</dbReference>
<evidence type="ECO:0000313" key="5">
    <source>
        <dbReference type="EMBL" id="ASM76858.1"/>
    </source>
</evidence>
<dbReference type="EMBL" id="CP022423">
    <property type="protein sequence ID" value="ASM76418.1"/>
    <property type="molecule type" value="Genomic_DNA"/>
</dbReference>
<dbReference type="InterPro" id="IPR036397">
    <property type="entry name" value="RNaseH_sf"/>
</dbReference>
<evidence type="ECO:0000313" key="4">
    <source>
        <dbReference type="EMBL" id="ASM76418.1"/>
    </source>
</evidence>
<proteinExistence type="predicted"/>
<dbReference type="OrthoDB" id="371334at2"/>
<dbReference type="EMBL" id="CP022423">
    <property type="protein sequence ID" value="ASM77293.1"/>
    <property type="molecule type" value="Genomic_DNA"/>
</dbReference>
<keyword evidence="7" id="KW-1185">Reference proteome</keyword>
<feature type="domain" description="Integrase catalytic" evidence="1">
    <location>
        <begin position="147"/>
        <end position="345"/>
    </location>
</feature>
<dbReference type="SUPFAM" id="SSF53098">
    <property type="entry name" value="Ribonuclease H-like"/>
    <property type="match status" value="1"/>
</dbReference>
<gene>
    <name evidence="2" type="ORF">VITFI_CDS0005</name>
    <name evidence="3" type="ORF">VITFI_CDS0129</name>
    <name evidence="4" type="ORF">VITFI_CDS0639</name>
    <name evidence="5" type="ORF">VITFI_CDS1080</name>
    <name evidence="6" type="ORF">VITFI_CDS1515</name>
</gene>
<dbReference type="InterPro" id="IPR001584">
    <property type="entry name" value="Integrase_cat-core"/>
</dbReference>
<dbReference type="KEGG" id="vff:VITFI_CDS0639"/>
<dbReference type="EMBL" id="CP022423">
    <property type="protein sequence ID" value="ASM76858.1"/>
    <property type="molecule type" value="Genomic_DNA"/>
</dbReference>
<accession>A0A221KA64</accession>
<organism evidence="3 7">
    <name type="scientific">Vitreoscilla filiformis</name>
    <dbReference type="NCBI Taxonomy" id="63"/>
    <lineage>
        <taxon>Bacteria</taxon>
        <taxon>Pseudomonadati</taxon>
        <taxon>Pseudomonadota</taxon>
        <taxon>Betaproteobacteria</taxon>
        <taxon>Neisseriales</taxon>
        <taxon>Neisseriaceae</taxon>
        <taxon>Vitreoscilla</taxon>
    </lineage>
</organism>
<reference evidence="3 7" key="1">
    <citation type="submission" date="2017-07" db="EMBL/GenBank/DDBJ databases">
        <title>Complete Genome Sequence of the cosmetic ferment Vitreoscilla filiformis (ATCC15551).</title>
        <authorList>
            <person name="Contreras S."/>
            <person name="Sagory-Zalkind P."/>
            <person name="Blanquart H."/>
            <person name="Iltis A."/>
            <person name="Morand S.C."/>
        </authorList>
    </citation>
    <scope>NUCLEOTIDE SEQUENCE [LARGE SCALE GENOMIC DNA]</scope>
    <source>
        <strain evidence="3 7">ATCC 15551</strain>
    </source>
</reference>
<dbReference type="Gene3D" id="3.30.420.10">
    <property type="entry name" value="Ribonuclease H-like superfamily/Ribonuclease H"/>
    <property type="match status" value="1"/>
</dbReference>
<name>A0A221KA64_VITFI</name>
<dbReference type="PANTHER" id="PTHR35004:SF7">
    <property type="entry name" value="INTEGRASE PROTEIN"/>
    <property type="match status" value="1"/>
</dbReference>
<evidence type="ECO:0000259" key="1">
    <source>
        <dbReference type="PROSITE" id="PS50994"/>
    </source>
</evidence>
<evidence type="ECO:0000313" key="2">
    <source>
        <dbReference type="EMBL" id="ASM75784.1"/>
    </source>
</evidence>
<dbReference type="EMBL" id="CP022423">
    <property type="protein sequence ID" value="ASM75784.1"/>
    <property type="molecule type" value="Genomic_DNA"/>
</dbReference>
<dbReference type="PANTHER" id="PTHR35004">
    <property type="entry name" value="TRANSPOSASE RV3428C-RELATED"/>
    <property type="match status" value="1"/>
</dbReference>
<dbReference type="KEGG" id="vff:VITFI_CDS1515"/>
<protein>
    <recommendedName>
        <fullName evidence="1">Integrase catalytic domain-containing protein</fullName>
    </recommendedName>
</protein>
<sequence>MPPSHQISADQVLYLHEVRTRLDKAAHGECGAIADEAAAQLGVTRSTIHRLLAEQLGRDTGRKRRSDAGKRGVTHDELMKISAALMGTFRRKGINRMTADDAVELLRHDTVGLISTQLSTSRLLVLLREAGLHPDQLRLPEPAIQVATEHPNQFWQVDASVCVVYYLSNATGLQVMDEKKFYKNKPANITRVQEERLIRYTAADVNSHDFLTRYYLGSESAANLGEFLIWAFGDKGGRHPMHGVPLHLEFDPGAANTSAPVLNLCERLKSKVLVHERHRSRSNGSVEKAHHLVEIHFELASLRFAKVASLDDLNDKALLWSHWYCGTKNHSRYGRPRHAQWLTITADQLRIAPPADVMRRLMRAHPIKRKVDTNLEITFALRGADGKVSRHSYRVRHLPGVKAGDMVPVVADPYHPPSVEVGYVDGSTGRLAWMPFEAVTFTSAGYATDAPQRGQELRAAPRGLLDVNRDAVVQTAYGGDTLDEAKERQEKGGLVFAGQVDPFAMHKADAAQLPTYMPKRGHQVAVEDRAVSTRRLTVPEACQELKRRLGERYTPQVYGWVQARFGADGVPEDQLETLAEQLAPSAPAAQPVAPMPLRAVGGL</sequence>
<dbReference type="KEGG" id="vff:VITFI_CDS0129"/>
<dbReference type="InterPro" id="IPR012337">
    <property type="entry name" value="RNaseH-like_sf"/>
</dbReference>
<dbReference type="Proteomes" id="UP000199729">
    <property type="component" value="Chromosome"/>
</dbReference>
<dbReference type="EMBL" id="CP022423">
    <property type="protein sequence ID" value="ASM75908.1"/>
    <property type="molecule type" value="Genomic_DNA"/>
</dbReference>
<dbReference type="GO" id="GO:0003676">
    <property type="term" value="F:nucleic acid binding"/>
    <property type="evidence" value="ECO:0007669"/>
    <property type="project" value="InterPro"/>
</dbReference>
<dbReference type="PROSITE" id="PS50994">
    <property type="entry name" value="INTEGRASE"/>
    <property type="match status" value="1"/>
</dbReference>
<dbReference type="AlphaFoldDB" id="A0A221KA64"/>
<evidence type="ECO:0000313" key="6">
    <source>
        <dbReference type="EMBL" id="ASM77293.1"/>
    </source>
</evidence>
<dbReference type="KEGG" id="vff:VITFI_CDS1080"/>
<dbReference type="KEGG" id="vff:VITFI_CDS0005"/>
<evidence type="ECO:0000313" key="3">
    <source>
        <dbReference type="EMBL" id="ASM75908.1"/>
    </source>
</evidence>
<evidence type="ECO:0000313" key="7">
    <source>
        <dbReference type="Proteomes" id="UP000199729"/>
    </source>
</evidence>
<dbReference type="GO" id="GO:0015074">
    <property type="term" value="P:DNA integration"/>
    <property type="evidence" value="ECO:0007669"/>
    <property type="project" value="InterPro"/>
</dbReference>